<keyword evidence="2" id="KW-0489">Methyltransferase</keyword>
<organism evidence="5 6">
    <name type="scientific">Lymnaea stagnalis</name>
    <name type="common">Great pond snail</name>
    <name type="synonym">Helix stagnalis</name>
    <dbReference type="NCBI Taxonomy" id="6523"/>
    <lineage>
        <taxon>Eukaryota</taxon>
        <taxon>Metazoa</taxon>
        <taxon>Spiralia</taxon>
        <taxon>Lophotrochozoa</taxon>
        <taxon>Mollusca</taxon>
        <taxon>Gastropoda</taxon>
        <taxon>Heterobranchia</taxon>
        <taxon>Euthyneura</taxon>
        <taxon>Panpulmonata</taxon>
        <taxon>Hygrophila</taxon>
        <taxon>Lymnaeoidea</taxon>
        <taxon>Lymnaeidae</taxon>
        <taxon>Lymnaea</taxon>
    </lineage>
</organism>
<name>A0AAV2I1A2_LYMST</name>
<comment type="similarity">
    <text evidence="1">Belongs to the methyltransferase superfamily.</text>
</comment>
<dbReference type="PANTHER" id="PTHR44942">
    <property type="entry name" value="METHYLTRANSF_11 DOMAIN-CONTAINING PROTEIN"/>
    <property type="match status" value="1"/>
</dbReference>
<dbReference type="CDD" id="cd02440">
    <property type="entry name" value="AdoMet_MTases"/>
    <property type="match status" value="1"/>
</dbReference>
<dbReference type="AlphaFoldDB" id="A0AAV2I1A2"/>
<evidence type="ECO:0000256" key="1">
    <source>
        <dbReference type="ARBA" id="ARBA00008361"/>
    </source>
</evidence>
<dbReference type="InterPro" id="IPR029063">
    <property type="entry name" value="SAM-dependent_MTases_sf"/>
</dbReference>
<dbReference type="Gene3D" id="3.40.50.150">
    <property type="entry name" value="Vaccinia Virus protein VP39"/>
    <property type="match status" value="1"/>
</dbReference>
<dbReference type="InterPro" id="IPR051052">
    <property type="entry name" value="Diverse_substrate_MTase"/>
</dbReference>
<dbReference type="GO" id="GO:0032259">
    <property type="term" value="P:methylation"/>
    <property type="evidence" value="ECO:0007669"/>
    <property type="project" value="UniProtKB-KW"/>
</dbReference>
<evidence type="ECO:0000259" key="4">
    <source>
        <dbReference type="Pfam" id="PF08241"/>
    </source>
</evidence>
<gene>
    <name evidence="5" type="ORF">GSLYS_00014053001</name>
</gene>
<comment type="caution">
    <text evidence="5">The sequence shown here is derived from an EMBL/GenBank/DDBJ whole genome shotgun (WGS) entry which is preliminary data.</text>
</comment>
<proteinExistence type="inferred from homology"/>
<evidence type="ECO:0000256" key="2">
    <source>
        <dbReference type="ARBA" id="ARBA00022603"/>
    </source>
</evidence>
<dbReference type="SUPFAM" id="SSF53335">
    <property type="entry name" value="S-adenosyl-L-methionine-dependent methyltransferases"/>
    <property type="match status" value="1"/>
</dbReference>
<sequence>MQSEEATAIHRLHKGDSFSKVYASHRPSYPQRVFKGILDYHGDNKPSGCQLAVDVCCGSGQSTIPLTEHFSKVVGVDISEEQLANMPKRTPNLVGCVAPAEDIPMLGNGTADLVTIGSSIHWVDCERFFKEANRILKPGGTFAAFGYYLESLDNEDAQKYMTKIRFNHLRKYLVVDRIKLIKDRYKTIEFPFRDLLRSKDIEKRVEMTLEHYLDYIRTFHYINMYYQENPEGDIMEQIQYRLIKILGDGEDDVKQIKVSVSWNFFFVLGRK</sequence>
<keyword evidence="6" id="KW-1185">Reference proteome</keyword>
<dbReference type="Proteomes" id="UP001497497">
    <property type="component" value="Unassembled WGS sequence"/>
</dbReference>
<reference evidence="5 6" key="1">
    <citation type="submission" date="2024-04" db="EMBL/GenBank/DDBJ databases">
        <authorList>
            <consortium name="Genoscope - CEA"/>
            <person name="William W."/>
        </authorList>
    </citation>
    <scope>NUCLEOTIDE SEQUENCE [LARGE SCALE GENOMIC DNA]</scope>
</reference>
<feature type="domain" description="Methyltransferase type 11" evidence="4">
    <location>
        <begin position="53"/>
        <end position="143"/>
    </location>
</feature>
<evidence type="ECO:0000313" key="5">
    <source>
        <dbReference type="EMBL" id="CAL1540404.1"/>
    </source>
</evidence>
<dbReference type="PANTHER" id="PTHR44942:SF4">
    <property type="entry name" value="METHYLTRANSFERASE TYPE 11 DOMAIN-CONTAINING PROTEIN"/>
    <property type="match status" value="1"/>
</dbReference>
<protein>
    <recommendedName>
        <fullName evidence="4">Methyltransferase type 11 domain-containing protein</fullName>
    </recommendedName>
</protein>
<evidence type="ECO:0000313" key="6">
    <source>
        <dbReference type="Proteomes" id="UP001497497"/>
    </source>
</evidence>
<keyword evidence="3" id="KW-0808">Transferase</keyword>
<evidence type="ECO:0000256" key="3">
    <source>
        <dbReference type="ARBA" id="ARBA00022679"/>
    </source>
</evidence>
<dbReference type="GO" id="GO:0008757">
    <property type="term" value="F:S-adenosylmethionine-dependent methyltransferase activity"/>
    <property type="evidence" value="ECO:0007669"/>
    <property type="project" value="InterPro"/>
</dbReference>
<accession>A0AAV2I1A2</accession>
<dbReference type="Pfam" id="PF08241">
    <property type="entry name" value="Methyltransf_11"/>
    <property type="match status" value="1"/>
</dbReference>
<dbReference type="InterPro" id="IPR013216">
    <property type="entry name" value="Methyltransf_11"/>
</dbReference>
<dbReference type="EMBL" id="CAXITT010000380">
    <property type="protein sequence ID" value="CAL1540404.1"/>
    <property type="molecule type" value="Genomic_DNA"/>
</dbReference>